<dbReference type="CDD" id="cd07941">
    <property type="entry name" value="DRE_TIM_LeuA3"/>
    <property type="match status" value="1"/>
</dbReference>
<keyword evidence="5 9" id="KW-0808">Transferase</keyword>
<dbReference type="Gene3D" id="3.30.160.270">
    <property type="match status" value="1"/>
</dbReference>
<evidence type="ECO:0000313" key="11">
    <source>
        <dbReference type="EMBL" id="NVK82289.1"/>
    </source>
</evidence>
<sequence length="541" mass="58759">MTDATDGPDESLRPDDGFHVFDTTLRDGAQREGINLTVADKLTIARHLDDFGVGFIEGGWPGANPRDTEFFQRAQKEIDFRHAQLVAFGATRKAGVRAEDDPQVAALLESGAPVVTLVAKSHDRHVELALRTTLEENLAMVRDTVAHLRSRGRRVFVDCEHFFDGYRANPGYATDVVRTAYEAGADVVVLCDTNGGCLPARIGEVVRAVREATGARLGIHAQDDTGCAVANTLAAVDAGATHVQCTANGYGERVGNANLFPVVAALELKHDRRVLPPGKLAEMTRISHAIAEVVNLTPSTHQPYVGLSAFAHKAGLHASAIKVDPDLYQHIDPERVGNTMRMLVSDMAGRASIELKGKELGIDLGGDRELIGRVVQRVKERESAGYTYEAADASFELLLRAEVEGRARRYYRVESWRAIVEDRPDGTHANEATVKLWAKGERIVATAEGNGPVNALDRALRGALERIYPQLASLKLTDYKVRILEGSRGTGSITRVLVSTSDEQGEWSTVGVAENVIAASWQALDDAYAYGLRRAGVEPQE</sequence>
<dbReference type="NCBIfam" id="TIGR00977">
    <property type="entry name" value="citramal_synth"/>
    <property type="match status" value="1"/>
</dbReference>
<dbReference type="PROSITE" id="PS50991">
    <property type="entry name" value="PYR_CT"/>
    <property type="match status" value="1"/>
</dbReference>
<keyword evidence="4" id="KW-0412">Isoleucine biosynthesis</keyword>
<dbReference type="UniPathway" id="UPA00047">
    <property type="reaction ID" value="UER00066"/>
</dbReference>
<dbReference type="SUPFAM" id="SSF110921">
    <property type="entry name" value="2-isopropylmalate synthase LeuA, allosteric (dimerisation) domain"/>
    <property type="match status" value="1"/>
</dbReference>
<dbReference type="EMBL" id="JABBXF010000119">
    <property type="protein sequence ID" value="NVK82289.1"/>
    <property type="molecule type" value="Genomic_DNA"/>
</dbReference>
<dbReference type="AlphaFoldDB" id="A0A7Y7EB74"/>
<reference evidence="11 12" key="1">
    <citation type="submission" date="2020-04" db="EMBL/GenBank/DDBJ databases">
        <title>Draft Genome Sequence of Streptomyces morookaense DSM 40503, an 8-azaguanine-producing strain.</title>
        <authorList>
            <person name="Qi J."/>
            <person name="Gao J.-M."/>
        </authorList>
    </citation>
    <scope>NUCLEOTIDE SEQUENCE [LARGE SCALE GENOMIC DNA]</scope>
    <source>
        <strain evidence="11 12">DSM 40503</strain>
    </source>
</reference>
<evidence type="ECO:0000256" key="9">
    <source>
        <dbReference type="RuleBase" id="RU003523"/>
    </source>
</evidence>
<evidence type="ECO:0000256" key="8">
    <source>
        <dbReference type="NCBIfam" id="TIGR00977"/>
    </source>
</evidence>
<dbReference type="Gene3D" id="1.10.238.260">
    <property type="match status" value="1"/>
</dbReference>
<evidence type="ECO:0000256" key="2">
    <source>
        <dbReference type="ARBA" id="ARBA00006154"/>
    </source>
</evidence>
<evidence type="ECO:0000256" key="6">
    <source>
        <dbReference type="ARBA" id="ARBA00023304"/>
    </source>
</evidence>
<comment type="catalytic activity">
    <reaction evidence="7">
        <text>pyruvate + acetyl-CoA + H2O = (3R)-citramalate + CoA + H(+)</text>
        <dbReference type="Rhea" id="RHEA:19045"/>
        <dbReference type="ChEBI" id="CHEBI:15361"/>
        <dbReference type="ChEBI" id="CHEBI:15377"/>
        <dbReference type="ChEBI" id="CHEBI:15378"/>
        <dbReference type="ChEBI" id="CHEBI:30934"/>
        <dbReference type="ChEBI" id="CHEBI:57287"/>
        <dbReference type="ChEBI" id="CHEBI:57288"/>
        <dbReference type="EC" id="2.3.3.21"/>
    </reaction>
</comment>
<dbReference type="Pfam" id="PF22617">
    <property type="entry name" value="HCS_D2"/>
    <property type="match status" value="1"/>
</dbReference>
<dbReference type="Pfam" id="PF08502">
    <property type="entry name" value="LeuA_dimer"/>
    <property type="match status" value="1"/>
</dbReference>
<comment type="pathway">
    <text evidence="1">Amino-acid biosynthesis; L-isoleucine biosynthesis; 2-oxobutanoate from pyruvate: step 1/3.</text>
</comment>
<dbReference type="PANTHER" id="PTHR43538">
    <property type="entry name" value="ALPHA-IPM SYNTHASE/HOMOCITRATE SYNTHASE"/>
    <property type="match status" value="1"/>
</dbReference>
<gene>
    <name evidence="11" type="ORF">HG542_32280</name>
</gene>
<dbReference type="RefSeq" id="WP_171087823.1">
    <property type="nucleotide sequence ID" value="NZ_BNBU01000002.1"/>
</dbReference>
<evidence type="ECO:0000256" key="1">
    <source>
        <dbReference type="ARBA" id="ARBA00004743"/>
    </source>
</evidence>
<evidence type="ECO:0000256" key="4">
    <source>
        <dbReference type="ARBA" id="ARBA00022624"/>
    </source>
</evidence>
<dbReference type="GO" id="GO:0009097">
    <property type="term" value="P:isoleucine biosynthetic process"/>
    <property type="evidence" value="ECO:0007669"/>
    <property type="project" value="UniProtKB-UniRule"/>
</dbReference>
<dbReference type="SMART" id="SM00917">
    <property type="entry name" value="LeuA_dimer"/>
    <property type="match status" value="1"/>
</dbReference>
<accession>A0A7Y7EB74</accession>
<dbReference type="GO" id="GO:0043714">
    <property type="term" value="F:(R)-citramalate synthase activity"/>
    <property type="evidence" value="ECO:0007669"/>
    <property type="project" value="UniProtKB-UniRule"/>
</dbReference>
<evidence type="ECO:0000256" key="5">
    <source>
        <dbReference type="ARBA" id="ARBA00022679"/>
    </source>
</evidence>
<dbReference type="Proteomes" id="UP000587462">
    <property type="component" value="Unassembled WGS sequence"/>
</dbReference>
<dbReference type="GO" id="GO:0009098">
    <property type="term" value="P:L-leucine biosynthetic process"/>
    <property type="evidence" value="ECO:0007669"/>
    <property type="project" value="InterPro"/>
</dbReference>
<dbReference type="Gene3D" id="3.20.20.70">
    <property type="entry name" value="Aldolase class I"/>
    <property type="match status" value="1"/>
</dbReference>
<name>A0A7Y7EB74_STRMO</name>
<evidence type="ECO:0000256" key="3">
    <source>
        <dbReference type="ARBA" id="ARBA00022605"/>
    </source>
</evidence>
<dbReference type="PROSITE" id="PS00815">
    <property type="entry name" value="AIPM_HOMOCIT_SYNTH_1"/>
    <property type="match status" value="1"/>
</dbReference>
<evidence type="ECO:0000256" key="7">
    <source>
        <dbReference type="ARBA" id="ARBA00048263"/>
    </source>
</evidence>
<dbReference type="SUPFAM" id="SSF51569">
    <property type="entry name" value="Aldolase"/>
    <property type="match status" value="1"/>
</dbReference>
<dbReference type="InterPro" id="IPR002034">
    <property type="entry name" value="AIPM/Hcit_synth_CS"/>
</dbReference>
<comment type="similarity">
    <text evidence="2 9">Belongs to the alpha-IPM synthase/homocitrate synthase family.</text>
</comment>
<dbReference type="InterPro" id="IPR054691">
    <property type="entry name" value="LeuA/HCS_post-cat"/>
</dbReference>
<dbReference type="InterPro" id="IPR013785">
    <property type="entry name" value="Aldolase_TIM"/>
</dbReference>
<evidence type="ECO:0000259" key="10">
    <source>
        <dbReference type="PROSITE" id="PS50991"/>
    </source>
</evidence>
<dbReference type="InterPro" id="IPR013709">
    <property type="entry name" value="2-isopropylmalate_synth_dimer"/>
</dbReference>
<proteinExistence type="inferred from homology"/>
<dbReference type="InterPro" id="IPR036230">
    <property type="entry name" value="LeuA_allosteric_dom_sf"/>
</dbReference>
<protein>
    <recommendedName>
        <fullName evidence="8">Citramalate synthase</fullName>
        <ecNumber evidence="8">2.3.3.21</ecNumber>
    </recommendedName>
</protein>
<dbReference type="Pfam" id="PF00682">
    <property type="entry name" value="HMGL-like"/>
    <property type="match status" value="1"/>
</dbReference>
<feature type="domain" description="Pyruvate carboxyltransferase" evidence="10">
    <location>
        <begin position="18"/>
        <end position="281"/>
    </location>
</feature>
<dbReference type="PANTHER" id="PTHR43538:SF1">
    <property type="entry name" value="(R)-CITRAMALATE SYNTHASE"/>
    <property type="match status" value="1"/>
</dbReference>
<comment type="caution">
    <text evidence="11">The sequence shown here is derived from an EMBL/GenBank/DDBJ whole genome shotgun (WGS) entry which is preliminary data.</text>
</comment>
<dbReference type="InterPro" id="IPR005675">
    <property type="entry name" value="Citramal_synthase"/>
</dbReference>
<dbReference type="InterPro" id="IPR000891">
    <property type="entry name" value="PYR_CT"/>
</dbReference>
<keyword evidence="12" id="KW-1185">Reference proteome</keyword>
<keyword evidence="3" id="KW-0028">Amino-acid biosynthesis</keyword>
<organism evidence="11 12">
    <name type="scientific">Streptomyces morookaense</name>
    <name type="common">Streptoverticillium morookaense</name>
    <dbReference type="NCBI Taxonomy" id="1970"/>
    <lineage>
        <taxon>Bacteria</taxon>
        <taxon>Bacillati</taxon>
        <taxon>Actinomycetota</taxon>
        <taxon>Actinomycetes</taxon>
        <taxon>Kitasatosporales</taxon>
        <taxon>Streptomycetaceae</taxon>
        <taxon>Streptomyces</taxon>
    </lineage>
</organism>
<dbReference type="EC" id="2.3.3.21" evidence="8"/>
<dbReference type="GO" id="GO:0003852">
    <property type="term" value="F:2-isopropylmalate synthase activity"/>
    <property type="evidence" value="ECO:0007669"/>
    <property type="project" value="InterPro"/>
</dbReference>
<evidence type="ECO:0000313" key="12">
    <source>
        <dbReference type="Proteomes" id="UP000587462"/>
    </source>
</evidence>
<keyword evidence="6" id="KW-0100">Branched-chain amino acid biosynthesis</keyword>